<dbReference type="EMBL" id="PYAC01000017">
    <property type="protein sequence ID" value="RAO16292.1"/>
    <property type="molecule type" value="Genomic_DNA"/>
</dbReference>
<evidence type="ECO:0000313" key="5">
    <source>
        <dbReference type="Proteomes" id="UP000249045"/>
    </source>
</evidence>
<feature type="domain" description="GTPase-associated protein 1 N-terminal" evidence="1">
    <location>
        <begin position="5"/>
        <end position="133"/>
    </location>
</feature>
<evidence type="ECO:0000259" key="2">
    <source>
        <dbReference type="Pfam" id="PF20014"/>
    </source>
</evidence>
<dbReference type="Pfam" id="PF20014">
    <property type="entry name" value="GAP1-M"/>
    <property type="match status" value="1"/>
</dbReference>
<proteinExistence type="predicted"/>
<evidence type="ECO:0000259" key="3">
    <source>
        <dbReference type="Pfam" id="PF20052"/>
    </source>
</evidence>
<sequence>MSGRFETLIYTDCHQGQGLKGNAGLQFQARSADSAAAAETLVRDHLLYEPPSRWMADRRPVEQYPPSFAHISSNGILATATGLYLGREANGTREGNQLTHAIVTTDPASYADLRPAQLFQARFWSSAPAPTTQSDPVRLGDGVGSDHSPTHAQAFVLDQPRGRETLLALVSALADAGRPGRLRVLFVGDDIASIVGWLVAGTLLLPRERALELGFKIFSTDPARSALPVVAVRPEFAGPAGRIDNPLGYAVFDLHRHQHTPIEPTASARRWVDLFLTEDPRDVVDALGVAAASGLAGDDSREESAAALGLAAILHRIPEPRHAEAIVGWLRTGPEGLRHAYGPDVADLFAETPERWPQRVLVLLDEVGCDGLVPGRAADVRLALIISELADARVRGAVTDRRLPPLPVGEWHPDHSDHARQLLTEALTSGVPPRRFEALLRVASRFEVDVRWSDIAGAAEEFVRYWADHPRDVRPAGLACRDRLEERLMSVLEDRARLGPRGRAEVGDGWWRSLLPRLETLDYPLAEAVLGAAVRHGDERDAVIERYLTAYRHDPDDFSWVAGALWSQSPPTSAELELVLGLAPKGARLPDRVFLKVTDGVTRGAVADLDLFDLCHRLVASGLMTPTARVAATLAEDEELTGALTELRHRPHGGRSAVLLRKLRDCPARLMEMRQAEVVTALSRVVALLSLDGVLDRHPALLGPFVDRLVDALTTEDGEAPAVLAYYLTAGSGAPPAQQVTRLEHALGRWLTRAPDVQLERAGQHFAQHSSDWRKGWQRLADKYSGRRRRYRLAHPFRDR</sequence>
<dbReference type="InterPro" id="IPR049532">
    <property type="entry name" value="GAP1-like_C"/>
</dbReference>
<dbReference type="Proteomes" id="UP000249045">
    <property type="component" value="Unassembled WGS sequence"/>
</dbReference>
<accession>A0ABX9CZ67</accession>
<dbReference type="Pfam" id="PF20013">
    <property type="entry name" value="GAP1-N2"/>
    <property type="match status" value="1"/>
</dbReference>
<organism evidence="4 5">
    <name type="scientific">Micromonospora noduli</name>
    <dbReference type="NCBI Taxonomy" id="709876"/>
    <lineage>
        <taxon>Bacteria</taxon>
        <taxon>Bacillati</taxon>
        <taxon>Actinomycetota</taxon>
        <taxon>Actinomycetes</taxon>
        <taxon>Micromonosporales</taxon>
        <taxon>Micromonosporaceae</taxon>
        <taxon>Micromonospora</taxon>
    </lineage>
</organism>
<feature type="domain" description="GTPase-associated protein 1 middle" evidence="2">
    <location>
        <begin position="163"/>
        <end position="254"/>
    </location>
</feature>
<name>A0ABX9CZ67_9ACTN</name>
<dbReference type="InterPro" id="IPR045401">
    <property type="entry name" value="GAP1-M"/>
</dbReference>
<keyword evidence="5" id="KW-1185">Reference proteome</keyword>
<comment type="caution">
    <text evidence="4">The sequence shown here is derived from an EMBL/GenBank/DDBJ whole genome shotgun (WGS) entry which is preliminary data.</text>
</comment>
<reference evidence="4 5" key="1">
    <citation type="submission" date="2018-03" db="EMBL/GenBank/DDBJ databases">
        <title>Defining the species Micromonospora saelicesensis and Micromonospora noduli under the framework of genomics.</title>
        <authorList>
            <person name="Riesco R."/>
            <person name="Trujillo M.E."/>
        </authorList>
    </citation>
    <scope>NUCLEOTIDE SEQUENCE [LARGE SCALE GENOMIC DNA]</scope>
    <source>
        <strain evidence="4 5">MED15</strain>
    </source>
</reference>
<evidence type="ECO:0000313" key="4">
    <source>
        <dbReference type="EMBL" id="RAO16292.1"/>
    </source>
</evidence>
<dbReference type="RefSeq" id="WP_112736475.1">
    <property type="nucleotide sequence ID" value="NZ_PYAC01000017.1"/>
</dbReference>
<evidence type="ECO:0000259" key="1">
    <source>
        <dbReference type="Pfam" id="PF20013"/>
    </source>
</evidence>
<protein>
    <submittedName>
        <fullName evidence="4">Uncharacterized protein</fullName>
    </submittedName>
</protein>
<gene>
    <name evidence="4" type="ORF">MED15_03811</name>
</gene>
<dbReference type="InterPro" id="IPR045402">
    <property type="entry name" value="GAP1-N2"/>
</dbReference>
<dbReference type="Pfam" id="PF20052">
    <property type="entry name" value="GAP1-C"/>
    <property type="match status" value="1"/>
</dbReference>
<feature type="domain" description="GTPase-associated protein 1-like C-terminal" evidence="3">
    <location>
        <begin position="275"/>
        <end position="777"/>
    </location>
</feature>